<evidence type="ECO:0000313" key="21">
    <source>
        <dbReference type="EMBL" id="EFX88921.1"/>
    </source>
</evidence>
<dbReference type="InterPro" id="IPR047201">
    <property type="entry name" value="ERI-1_3'hExo-like"/>
</dbReference>
<dbReference type="Pfam" id="PF00929">
    <property type="entry name" value="RNase_T"/>
    <property type="match status" value="1"/>
</dbReference>
<evidence type="ECO:0000256" key="2">
    <source>
        <dbReference type="ARBA" id="ARBA00001946"/>
    </source>
</evidence>
<dbReference type="InterPro" id="IPR013520">
    <property type="entry name" value="Ribonucl_H"/>
</dbReference>
<keyword evidence="13" id="KW-0460">Magnesium</keyword>
<evidence type="ECO:0000256" key="12">
    <source>
        <dbReference type="ARBA" id="ARBA00022839"/>
    </source>
</evidence>
<dbReference type="FunCoup" id="E9FUH8">
    <property type="interactions" value="1592"/>
</dbReference>
<dbReference type="GO" id="GO:0003723">
    <property type="term" value="F:RNA binding"/>
    <property type="evidence" value="ECO:0007669"/>
    <property type="project" value="UniProtKB-KW"/>
</dbReference>
<dbReference type="EC" id="3.1.13.1" evidence="5"/>
<evidence type="ECO:0000256" key="11">
    <source>
        <dbReference type="ARBA" id="ARBA00022801"/>
    </source>
</evidence>
<dbReference type="GO" id="GO:0005737">
    <property type="term" value="C:cytoplasm"/>
    <property type="evidence" value="ECO:0000318"/>
    <property type="project" value="GO_Central"/>
</dbReference>
<dbReference type="HOGENOM" id="CLU_037266_4_1_1"/>
<evidence type="ECO:0000313" key="22">
    <source>
        <dbReference type="Proteomes" id="UP000000305"/>
    </source>
</evidence>
<evidence type="ECO:0000256" key="17">
    <source>
        <dbReference type="ARBA" id="ARBA00070944"/>
    </source>
</evidence>
<keyword evidence="12" id="KW-0269">Exonuclease</keyword>
<dbReference type="EMBL" id="GL732525">
    <property type="protein sequence ID" value="EFX88921.1"/>
    <property type="molecule type" value="Genomic_DNA"/>
</dbReference>
<dbReference type="InterPro" id="IPR036397">
    <property type="entry name" value="RNaseH_sf"/>
</dbReference>
<sequence>MASTDKDDIEDAEETVDTEAEAGDNTAEEETKEPEPVEREYSHPVYKQIASLNGKINNYSKAELIKNLKMLKLDTDGSRSVLAKRLKTFYKKTMLSVSGIQEKNGNSKIRILFDFYVIIDYEATCELLKHSNFKQEIIEFPAVLLNCQKGEVEDEFRSYCRPVLNPLLTEFCTELTGITQDDVDKAPLFHEVLTSFEEWLQKKKLGSKYSFAIVTDGPWDIGYFLKNQCALSKIEFPTYCKYWINIRKTFANFYNTGKMPLSTMIQLIGREFQGRAHSGLDDARNIAFIVQRLVKDGARVVFNEKLAEGNARRREDGNPYFSVPVHNTEFKAIQGKFKPNFPQKKSAVI</sequence>
<evidence type="ECO:0000256" key="13">
    <source>
        <dbReference type="ARBA" id="ARBA00022842"/>
    </source>
</evidence>
<dbReference type="GO" id="GO:0031047">
    <property type="term" value="P:regulatory ncRNA-mediated gene silencing"/>
    <property type="evidence" value="ECO:0007669"/>
    <property type="project" value="UniProtKB-KW"/>
</dbReference>
<dbReference type="GO" id="GO:0000467">
    <property type="term" value="P:exonucleolytic trimming to generate mature 3'-end of 5.8S rRNA from tricistronic rRNA transcript (SSU-rRNA, 5.8S rRNA, LSU-rRNA)"/>
    <property type="evidence" value="ECO:0000318"/>
    <property type="project" value="GO_Central"/>
</dbReference>
<dbReference type="OrthoDB" id="448399at2759"/>
<keyword evidence="22" id="KW-1185">Reference proteome</keyword>
<dbReference type="PANTHER" id="PTHR23044:SF61">
    <property type="entry name" value="3'-5' EXORIBONUCLEASE 1-RELATED"/>
    <property type="match status" value="1"/>
</dbReference>
<dbReference type="Gene3D" id="1.10.720.30">
    <property type="entry name" value="SAP domain"/>
    <property type="match status" value="1"/>
</dbReference>
<comment type="cofactor">
    <cofactor evidence="2">
        <name>Mg(2+)</name>
        <dbReference type="ChEBI" id="CHEBI:18420"/>
    </cofactor>
</comment>
<dbReference type="STRING" id="6669.E9FUH8"/>
<feature type="region of interest" description="Disordered" evidence="19">
    <location>
        <begin position="1"/>
        <end position="43"/>
    </location>
</feature>
<evidence type="ECO:0000256" key="9">
    <source>
        <dbReference type="ARBA" id="ARBA00022722"/>
    </source>
</evidence>
<evidence type="ECO:0000256" key="5">
    <source>
        <dbReference type="ARBA" id="ARBA00012163"/>
    </source>
</evidence>
<protein>
    <recommendedName>
        <fullName evidence="17">3'-5' exoribonuclease 1</fullName>
        <ecNumber evidence="5">3.1.13.1</ecNumber>
    </recommendedName>
    <alternativeName>
        <fullName evidence="18">Histone mRNA 3'-exonuclease 1</fullName>
    </alternativeName>
</protein>
<evidence type="ECO:0000256" key="1">
    <source>
        <dbReference type="ARBA" id="ARBA00001849"/>
    </source>
</evidence>
<evidence type="ECO:0000256" key="19">
    <source>
        <dbReference type="SAM" id="MobiDB-lite"/>
    </source>
</evidence>
<evidence type="ECO:0000259" key="20">
    <source>
        <dbReference type="SMART" id="SM00479"/>
    </source>
</evidence>
<keyword evidence="9" id="KW-0540">Nuclease</keyword>
<dbReference type="InterPro" id="IPR036361">
    <property type="entry name" value="SAP_dom_sf"/>
</dbReference>
<reference evidence="21 22" key="1">
    <citation type="journal article" date="2011" name="Science">
        <title>The ecoresponsive genome of Daphnia pulex.</title>
        <authorList>
            <person name="Colbourne J.K."/>
            <person name="Pfrender M.E."/>
            <person name="Gilbert D."/>
            <person name="Thomas W.K."/>
            <person name="Tucker A."/>
            <person name="Oakley T.H."/>
            <person name="Tokishita S."/>
            <person name="Aerts A."/>
            <person name="Arnold G.J."/>
            <person name="Basu M.K."/>
            <person name="Bauer D.J."/>
            <person name="Caceres C.E."/>
            <person name="Carmel L."/>
            <person name="Casola C."/>
            <person name="Choi J.H."/>
            <person name="Detter J.C."/>
            <person name="Dong Q."/>
            <person name="Dusheyko S."/>
            <person name="Eads B.D."/>
            <person name="Frohlich T."/>
            <person name="Geiler-Samerotte K.A."/>
            <person name="Gerlach D."/>
            <person name="Hatcher P."/>
            <person name="Jogdeo S."/>
            <person name="Krijgsveld J."/>
            <person name="Kriventseva E.V."/>
            <person name="Kultz D."/>
            <person name="Laforsch C."/>
            <person name="Lindquist E."/>
            <person name="Lopez J."/>
            <person name="Manak J.R."/>
            <person name="Muller J."/>
            <person name="Pangilinan J."/>
            <person name="Patwardhan R.P."/>
            <person name="Pitluck S."/>
            <person name="Pritham E.J."/>
            <person name="Rechtsteiner A."/>
            <person name="Rho M."/>
            <person name="Rogozin I.B."/>
            <person name="Sakarya O."/>
            <person name="Salamov A."/>
            <person name="Schaack S."/>
            <person name="Shapiro H."/>
            <person name="Shiga Y."/>
            <person name="Skalitzky C."/>
            <person name="Smith Z."/>
            <person name="Souvorov A."/>
            <person name="Sung W."/>
            <person name="Tang Z."/>
            <person name="Tsuchiya D."/>
            <person name="Tu H."/>
            <person name="Vos H."/>
            <person name="Wang M."/>
            <person name="Wolf Y.I."/>
            <person name="Yamagata H."/>
            <person name="Yamada T."/>
            <person name="Ye Y."/>
            <person name="Shaw J.R."/>
            <person name="Andrews J."/>
            <person name="Crease T.J."/>
            <person name="Tang H."/>
            <person name="Lucas S.M."/>
            <person name="Robertson H.M."/>
            <person name="Bork P."/>
            <person name="Koonin E.V."/>
            <person name="Zdobnov E.M."/>
            <person name="Grigoriev I.V."/>
            <person name="Lynch M."/>
            <person name="Boore J.L."/>
        </authorList>
    </citation>
    <scope>NUCLEOTIDE SEQUENCE [LARGE SCALE GENOMIC DNA]</scope>
</reference>
<evidence type="ECO:0000256" key="10">
    <source>
        <dbReference type="ARBA" id="ARBA00022723"/>
    </source>
</evidence>
<feature type="compositionally biased region" description="Basic and acidic residues" evidence="19">
    <location>
        <begin position="33"/>
        <end position="42"/>
    </location>
</feature>
<keyword evidence="14" id="KW-0694">RNA-binding</keyword>
<dbReference type="eggNOG" id="KOG0542">
    <property type="taxonomic scope" value="Eukaryota"/>
</dbReference>
<dbReference type="GO" id="GO:0000175">
    <property type="term" value="F:3'-5'-RNA exonuclease activity"/>
    <property type="evidence" value="ECO:0000318"/>
    <property type="project" value="GO_Central"/>
</dbReference>
<evidence type="ECO:0000256" key="14">
    <source>
        <dbReference type="ARBA" id="ARBA00022884"/>
    </source>
</evidence>
<keyword evidence="6" id="KW-0963">Cytoplasm</keyword>
<dbReference type="PANTHER" id="PTHR23044">
    <property type="entry name" value="3'-5' EXONUCLEASE ERI1-RELATED"/>
    <property type="match status" value="1"/>
</dbReference>
<dbReference type="GO" id="GO:0046872">
    <property type="term" value="F:metal ion binding"/>
    <property type="evidence" value="ECO:0007669"/>
    <property type="project" value="UniProtKB-KW"/>
</dbReference>
<dbReference type="CDD" id="cd06133">
    <property type="entry name" value="ERI-1_3'hExo_like"/>
    <property type="match status" value="1"/>
</dbReference>
<dbReference type="AlphaFoldDB" id="E9FUH8"/>
<comment type="catalytic activity">
    <reaction evidence="1">
        <text>Exonucleolytic cleavage in the 3'- to 5'-direction to yield nucleoside 5'-phosphates.</text>
        <dbReference type="EC" id="3.1.13.1"/>
    </reaction>
</comment>
<keyword evidence="16" id="KW-0539">Nucleus</keyword>
<dbReference type="InParanoid" id="E9FUH8"/>
<dbReference type="OMA" id="CTCEADL"/>
<dbReference type="GO" id="GO:0005730">
    <property type="term" value="C:nucleolus"/>
    <property type="evidence" value="ECO:0007669"/>
    <property type="project" value="UniProtKB-SubCell"/>
</dbReference>
<evidence type="ECO:0000256" key="15">
    <source>
        <dbReference type="ARBA" id="ARBA00023158"/>
    </source>
</evidence>
<feature type="compositionally biased region" description="Acidic residues" evidence="19">
    <location>
        <begin position="7"/>
        <end position="32"/>
    </location>
</feature>
<dbReference type="SMART" id="SM00479">
    <property type="entry name" value="EXOIII"/>
    <property type="match status" value="1"/>
</dbReference>
<dbReference type="InterPro" id="IPR051274">
    <property type="entry name" value="3-5_Exoribonuclease"/>
</dbReference>
<dbReference type="GO" id="GO:0008859">
    <property type="term" value="F:exoribonuclease II activity"/>
    <property type="evidence" value="ECO:0007669"/>
    <property type="project" value="UniProtKB-EC"/>
</dbReference>
<organism evidence="21 22">
    <name type="scientific">Daphnia pulex</name>
    <name type="common">Water flea</name>
    <dbReference type="NCBI Taxonomy" id="6669"/>
    <lineage>
        <taxon>Eukaryota</taxon>
        <taxon>Metazoa</taxon>
        <taxon>Ecdysozoa</taxon>
        <taxon>Arthropoda</taxon>
        <taxon>Crustacea</taxon>
        <taxon>Branchiopoda</taxon>
        <taxon>Diplostraca</taxon>
        <taxon>Cladocera</taxon>
        <taxon>Anomopoda</taxon>
        <taxon>Daphniidae</taxon>
        <taxon>Daphnia</taxon>
    </lineage>
</organism>
<dbReference type="FunFam" id="3.30.420.10:FF:000034">
    <property type="entry name" value="3'-5' exoribonuclease 1"/>
    <property type="match status" value="1"/>
</dbReference>
<feature type="domain" description="Exonuclease" evidence="20">
    <location>
        <begin position="115"/>
        <end position="299"/>
    </location>
</feature>
<evidence type="ECO:0000256" key="16">
    <source>
        <dbReference type="ARBA" id="ARBA00023242"/>
    </source>
</evidence>
<keyword evidence="11" id="KW-0378">Hydrolase</keyword>
<comment type="subcellular location">
    <subcellularLocation>
        <location evidence="3">Cytoplasm</location>
    </subcellularLocation>
    <subcellularLocation>
        <location evidence="4">Nucleus</location>
        <location evidence="4">Nucleolus</location>
    </subcellularLocation>
</comment>
<keyword evidence="10" id="KW-0479">Metal-binding</keyword>
<evidence type="ECO:0000256" key="3">
    <source>
        <dbReference type="ARBA" id="ARBA00004496"/>
    </source>
</evidence>
<evidence type="ECO:0000256" key="6">
    <source>
        <dbReference type="ARBA" id="ARBA00022490"/>
    </source>
</evidence>
<gene>
    <name evidence="21" type="ORF">DAPPUDRAFT_311056</name>
</gene>
<dbReference type="FunFam" id="1.10.720.30:FF:000015">
    <property type="entry name" value="3'-5' exoribonuclease 1"/>
    <property type="match status" value="1"/>
</dbReference>
<accession>E9FUH8</accession>
<dbReference type="SUPFAM" id="SSF53098">
    <property type="entry name" value="Ribonuclease H-like"/>
    <property type="match status" value="1"/>
</dbReference>
<keyword evidence="8" id="KW-0597">Phosphoprotein</keyword>
<dbReference type="KEGG" id="dpx:DAPPUDRAFT_311056"/>
<proteinExistence type="predicted"/>
<keyword evidence="7" id="KW-0698">rRNA processing</keyword>
<evidence type="ECO:0000256" key="7">
    <source>
        <dbReference type="ARBA" id="ARBA00022552"/>
    </source>
</evidence>
<evidence type="ECO:0000256" key="4">
    <source>
        <dbReference type="ARBA" id="ARBA00004604"/>
    </source>
</evidence>
<evidence type="ECO:0000256" key="18">
    <source>
        <dbReference type="ARBA" id="ARBA00080754"/>
    </source>
</evidence>
<evidence type="ECO:0000256" key="8">
    <source>
        <dbReference type="ARBA" id="ARBA00022553"/>
    </source>
</evidence>
<dbReference type="Proteomes" id="UP000000305">
    <property type="component" value="Unassembled WGS sequence"/>
</dbReference>
<dbReference type="Gene3D" id="3.30.420.10">
    <property type="entry name" value="Ribonuclease H-like superfamily/Ribonuclease H"/>
    <property type="match status" value="1"/>
</dbReference>
<keyword evidence="15" id="KW-0943">RNA-mediated gene silencing</keyword>
<name>E9FUH8_DAPPU</name>
<dbReference type="InterPro" id="IPR012337">
    <property type="entry name" value="RNaseH-like_sf"/>
</dbReference>